<evidence type="ECO:0000313" key="3">
    <source>
        <dbReference type="EMBL" id="CAC5385536.1"/>
    </source>
</evidence>
<feature type="signal peptide" evidence="2">
    <location>
        <begin position="1"/>
        <end position="17"/>
    </location>
</feature>
<accession>A0A6J8BPL1</accession>
<reference evidence="3 4" key="1">
    <citation type="submission" date="2020-06" db="EMBL/GenBank/DDBJ databases">
        <authorList>
            <person name="Li R."/>
            <person name="Bekaert M."/>
        </authorList>
    </citation>
    <scope>NUCLEOTIDE SEQUENCE [LARGE SCALE GENOMIC DNA]</scope>
    <source>
        <strain evidence="4">wild</strain>
    </source>
</reference>
<name>A0A6J8BPL1_MYTCO</name>
<dbReference type="AlphaFoldDB" id="A0A6J8BPL1"/>
<keyword evidence="1" id="KW-0472">Membrane</keyword>
<proteinExistence type="predicted"/>
<gene>
    <name evidence="3" type="ORF">MCOR_21072</name>
</gene>
<dbReference type="OrthoDB" id="10330595at2759"/>
<dbReference type="EMBL" id="CACVKT020003737">
    <property type="protein sequence ID" value="CAC5385536.1"/>
    <property type="molecule type" value="Genomic_DNA"/>
</dbReference>
<keyword evidence="4" id="KW-1185">Reference proteome</keyword>
<feature type="transmembrane region" description="Helical" evidence="1">
    <location>
        <begin position="202"/>
        <end position="223"/>
    </location>
</feature>
<evidence type="ECO:0000256" key="2">
    <source>
        <dbReference type="SAM" id="SignalP"/>
    </source>
</evidence>
<dbReference type="Proteomes" id="UP000507470">
    <property type="component" value="Unassembled WGS sequence"/>
</dbReference>
<feature type="chain" id="PRO_5026707944" evidence="2">
    <location>
        <begin position="18"/>
        <end position="229"/>
    </location>
</feature>
<evidence type="ECO:0000313" key="4">
    <source>
        <dbReference type="Proteomes" id="UP000507470"/>
    </source>
</evidence>
<organism evidence="3 4">
    <name type="scientific">Mytilus coruscus</name>
    <name type="common">Sea mussel</name>
    <dbReference type="NCBI Taxonomy" id="42192"/>
    <lineage>
        <taxon>Eukaryota</taxon>
        <taxon>Metazoa</taxon>
        <taxon>Spiralia</taxon>
        <taxon>Lophotrochozoa</taxon>
        <taxon>Mollusca</taxon>
        <taxon>Bivalvia</taxon>
        <taxon>Autobranchia</taxon>
        <taxon>Pteriomorphia</taxon>
        <taxon>Mytilida</taxon>
        <taxon>Mytiloidea</taxon>
        <taxon>Mytilidae</taxon>
        <taxon>Mytilinae</taxon>
        <taxon>Mytilus</taxon>
    </lineage>
</organism>
<protein>
    <submittedName>
        <fullName evidence="3">Uncharacterized protein</fullName>
    </submittedName>
</protein>
<sequence length="229" mass="26461">MILVAIFILLGINITSGLFDKAFAEESVYKCPSAKQFDIEAQLTCPENNDHFHCVPVLPDFNAVIRICKKPKWFVKGTFPVWSPKYKKITSVPCTSRRYQDYSYKSNNISVFKCSKAKRFCTEKGQTTLFRDHPTENNLCLCMDDYTFLKEPKNGTYCNEDVENCSYQKSETTTKSHFPKKETERASIIRNDEVESTENLEYTLHSTYIILIAVLLCITIVHYRPLARC</sequence>
<keyword evidence="1" id="KW-1133">Transmembrane helix</keyword>
<keyword evidence="1" id="KW-0812">Transmembrane</keyword>
<keyword evidence="2" id="KW-0732">Signal</keyword>
<evidence type="ECO:0000256" key="1">
    <source>
        <dbReference type="SAM" id="Phobius"/>
    </source>
</evidence>